<dbReference type="Proteomes" id="UP000198937">
    <property type="component" value="Unassembled WGS sequence"/>
</dbReference>
<evidence type="ECO:0000313" key="2">
    <source>
        <dbReference type="EMBL" id="SCL57426.1"/>
    </source>
</evidence>
<reference evidence="3" key="1">
    <citation type="submission" date="2016-06" db="EMBL/GenBank/DDBJ databases">
        <authorList>
            <person name="Varghese N."/>
            <person name="Submissions Spin"/>
        </authorList>
    </citation>
    <scope>NUCLEOTIDE SEQUENCE [LARGE SCALE GENOMIC DNA]</scope>
    <source>
        <strain evidence="3">DSM 45577</strain>
    </source>
</reference>
<protein>
    <submittedName>
        <fullName evidence="2">Uncharacterized protein</fullName>
    </submittedName>
</protein>
<accession>A0A1C6UTS0</accession>
<proteinExistence type="predicted"/>
<feature type="compositionally biased region" description="Polar residues" evidence="1">
    <location>
        <begin position="215"/>
        <end position="225"/>
    </location>
</feature>
<evidence type="ECO:0000313" key="3">
    <source>
        <dbReference type="Proteomes" id="UP000198937"/>
    </source>
</evidence>
<sequence length="225" mass="23970">MIYTPEQALGLLEQHLHADSWRALQAQGSNLAEIAMNRGVQTALYGIEENLQYRKNLNMQYGHAAYARPNAPQATADPSGPPAPDPGEAVRREAEVSDAALRGLFTQLNAAVSSADRANRAQPPAAPPLATHQVANLPTYGHPQQPYGPPSYPMQGLPPQGPTSYPMQYQAPAGPAPQYQTVGDLRVWMARQRIGSGPADTTQPGQSAIGPGPAQGNTNRGAPRR</sequence>
<evidence type="ECO:0000256" key="1">
    <source>
        <dbReference type="SAM" id="MobiDB-lite"/>
    </source>
</evidence>
<feature type="region of interest" description="Disordered" evidence="1">
    <location>
        <begin position="136"/>
        <end position="178"/>
    </location>
</feature>
<dbReference type="EMBL" id="FMIA01000002">
    <property type="protein sequence ID" value="SCL57426.1"/>
    <property type="molecule type" value="Genomic_DNA"/>
</dbReference>
<dbReference type="AlphaFoldDB" id="A0A1C6UTS0"/>
<name>A0A1C6UTS0_9ACTN</name>
<organism evidence="2 3">
    <name type="scientific">Micromonospora yangpuensis</name>
    <dbReference type="NCBI Taxonomy" id="683228"/>
    <lineage>
        <taxon>Bacteria</taxon>
        <taxon>Bacillati</taxon>
        <taxon>Actinomycetota</taxon>
        <taxon>Actinomycetes</taxon>
        <taxon>Micromonosporales</taxon>
        <taxon>Micromonosporaceae</taxon>
        <taxon>Micromonospora</taxon>
    </lineage>
</organism>
<dbReference type="RefSeq" id="WP_091439197.1">
    <property type="nucleotide sequence ID" value="NZ_BMMJ01000013.1"/>
</dbReference>
<gene>
    <name evidence="2" type="ORF">GA0070617_3522</name>
</gene>
<keyword evidence="3" id="KW-1185">Reference proteome</keyword>
<feature type="region of interest" description="Disordered" evidence="1">
    <location>
        <begin position="70"/>
        <end position="94"/>
    </location>
</feature>
<feature type="region of interest" description="Disordered" evidence="1">
    <location>
        <begin position="191"/>
        <end position="225"/>
    </location>
</feature>